<sequence>MPKGLRGSKKKRRAPYADEQGDLEESMGVQKTAPQHRQQQPAPQRRQKTEDEGGKAPRKTLAQEIAGIQFQHVVNKRTKGFKSLRKQLVNAVKDVRRRHAAKNRARTLKKHRQSEMSQKYELEATKRAGRKTSGNMRRTAKSD</sequence>
<accession>A0A0S4KMF1</accession>
<keyword evidence="3" id="KW-1185">Reference proteome</keyword>
<feature type="region of interest" description="Disordered" evidence="1">
    <location>
        <begin position="1"/>
        <end position="62"/>
    </location>
</feature>
<organism evidence="2 3">
    <name type="scientific">Bodo saltans</name>
    <name type="common">Flagellated protozoan</name>
    <dbReference type="NCBI Taxonomy" id="75058"/>
    <lineage>
        <taxon>Eukaryota</taxon>
        <taxon>Discoba</taxon>
        <taxon>Euglenozoa</taxon>
        <taxon>Kinetoplastea</taxon>
        <taxon>Metakinetoplastina</taxon>
        <taxon>Eubodonida</taxon>
        <taxon>Bodonidae</taxon>
        <taxon>Bodo</taxon>
    </lineage>
</organism>
<protein>
    <submittedName>
        <fullName evidence="2">Uncharacterized protein</fullName>
    </submittedName>
</protein>
<dbReference type="Proteomes" id="UP000051952">
    <property type="component" value="Unassembled WGS sequence"/>
</dbReference>
<dbReference type="EMBL" id="CYKH01001660">
    <property type="protein sequence ID" value="CUI14805.1"/>
    <property type="molecule type" value="Genomic_DNA"/>
</dbReference>
<feature type="region of interest" description="Disordered" evidence="1">
    <location>
        <begin position="95"/>
        <end position="143"/>
    </location>
</feature>
<dbReference type="OMA" id="HRQSEMS"/>
<feature type="compositionally biased region" description="Basic residues" evidence="1">
    <location>
        <begin position="95"/>
        <end position="112"/>
    </location>
</feature>
<name>A0A0S4KMF1_BODSA</name>
<feature type="compositionally biased region" description="Basic residues" evidence="1">
    <location>
        <begin position="1"/>
        <end position="14"/>
    </location>
</feature>
<reference evidence="3" key="1">
    <citation type="submission" date="2015-09" db="EMBL/GenBank/DDBJ databases">
        <authorList>
            <consortium name="Pathogen Informatics"/>
        </authorList>
    </citation>
    <scope>NUCLEOTIDE SEQUENCE [LARGE SCALE GENOMIC DNA]</scope>
    <source>
        <strain evidence="3">Lake Konstanz</strain>
    </source>
</reference>
<gene>
    <name evidence="2" type="ORF">BSAL_16275</name>
</gene>
<evidence type="ECO:0000313" key="3">
    <source>
        <dbReference type="Proteomes" id="UP000051952"/>
    </source>
</evidence>
<dbReference type="OrthoDB" id="276841at2759"/>
<proteinExistence type="predicted"/>
<dbReference type="AlphaFoldDB" id="A0A0S4KMF1"/>
<feature type="compositionally biased region" description="Low complexity" evidence="1">
    <location>
        <begin position="33"/>
        <end position="44"/>
    </location>
</feature>
<dbReference type="VEuPathDB" id="TriTrypDB:BSAL_16275"/>
<evidence type="ECO:0000256" key="1">
    <source>
        <dbReference type="SAM" id="MobiDB-lite"/>
    </source>
</evidence>
<evidence type="ECO:0000313" key="2">
    <source>
        <dbReference type="EMBL" id="CUI14805.1"/>
    </source>
</evidence>